<evidence type="ECO:0000256" key="3">
    <source>
        <dbReference type="ARBA" id="ARBA00023163"/>
    </source>
</evidence>
<dbReference type="PROSITE" id="PS50995">
    <property type="entry name" value="HTH_MARR_2"/>
    <property type="match status" value="1"/>
</dbReference>
<dbReference type="InterPro" id="IPR000835">
    <property type="entry name" value="HTH_MarR-typ"/>
</dbReference>
<dbReference type="PANTHER" id="PTHR33164">
    <property type="entry name" value="TRANSCRIPTIONAL REGULATOR, MARR FAMILY"/>
    <property type="match status" value="1"/>
</dbReference>
<evidence type="ECO:0000256" key="2">
    <source>
        <dbReference type="ARBA" id="ARBA00023125"/>
    </source>
</evidence>
<comment type="caution">
    <text evidence="5">The sequence shown here is derived from an EMBL/GenBank/DDBJ whole genome shotgun (WGS) entry which is preliminary data.</text>
</comment>
<sequence>MAGHLIRRLNQISTHVFLRRTQEAGFDLTPVQFAALAAIRAQPGLDQAGIAAKIAFDRATIGGVVERLLKKGYVKRTISRHDRRAREIRLTSEGRSVYDQILPIAASLQAEILAGLDPDERREFLRLARKAMQSTATADGKIG</sequence>
<proteinExistence type="predicted"/>
<dbReference type="InterPro" id="IPR036390">
    <property type="entry name" value="WH_DNA-bd_sf"/>
</dbReference>
<keyword evidence="3" id="KW-0804">Transcription</keyword>
<feature type="domain" description="HTH marR-type" evidence="4">
    <location>
        <begin position="2"/>
        <end position="133"/>
    </location>
</feature>
<evidence type="ECO:0000313" key="5">
    <source>
        <dbReference type="EMBL" id="MDU9004289.1"/>
    </source>
</evidence>
<dbReference type="PRINTS" id="PR00598">
    <property type="entry name" value="HTHMARR"/>
</dbReference>
<dbReference type="Proteomes" id="UP001255416">
    <property type="component" value="Unassembled WGS sequence"/>
</dbReference>
<keyword evidence="2" id="KW-0238">DNA-binding</keyword>
<keyword evidence="6" id="KW-1185">Reference proteome</keyword>
<dbReference type="RefSeq" id="WP_316775879.1">
    <property type="nucleotide sequence ID" value="NZ_JASMWN010000006.1"/>
</dbReference>
<dbReference type="InterPro" id="IPR023187">
    <property type="entry name" value="Tscrpt_reg_MarR-type_CS"/>
</dbReference>
<gene>
    <name evidence="5" type="ORF">QO231_10540</name>
</gene>
<keyword evidence="1" id="KW-0805">Transcription regulation</keyword>
<dbReference type="InterPro" id="IPR036388">
    <property type="entry name" value="WH-like_DNA-bd_sf"/>
</dbReference>
<name>A0ABU3VEZ6_9RHOB</name>
<evidence type="ECO:0000313" key="6">
    <source>
        <dbReference type="Proteomes" id="UP001255416"/>
    </source>
</evidence>
<dbReference type="Pfam" id="PF12802">
    <property type="entry name" value="MarR_2"/>
    <property type="match status" value="1"/>
</dbReference>
<protein>
    <submittedName>
        <fullName evidence="5">MarR family winged helix-turn-helix transcriptional regulator</fullName>
    </submittedName>
</protein>
<dbReference type="InterPro" id="IPR039422">
    <property type="entry name" value="MarR/SlyA-like"/>
</dbReference>
<reference evidence="6" key="1">
    <citation type="submission" date="2023-05" db="EMBL/GenBank/DDBJ databases">
        <title>Sedimentitalea sp. nov. JM2-8.</title>
        <authorList>
            <person name="Huang J."/>
        </authorList>
    </citation>
    <scope>NUCLEOTIDE SEQUENCE [LARGE SCALE GENOMIC DNA]</scope>
    <source>
        <strain evidence="6">KHS03</strain>
    </source>
</reference>
<accession>A0ABU3VEZ6</accession>
<dbReference type="SUPFAM" id="SSF46785">
    <property type="entry name" value="Winged helix' DNA-binding domain"/>
    <property type="match status" value="1"/>
</dbReference>
<dbReference type="Gene3D" id="1.10.10.10">
    <property type="entry name" value="Winged helix-like DNA-binding domain superfamily/Winged helix DNA-binding domain"/>
    <property type="match status" value="1"/>
</dbReference>
<evidence type="ECO:0000259" key="4">
    <source>
        <dbReference type="PROSITE" id="PS50995"/>
    </source>
</evidence>
<organism evidence="5 6">
    <name type="scientific">Sedimentitalea todarodis</name>
    <dbReference type="NCBI Taxonomy" id="1631240"/>
    <lineage>
        <taxon>Bacteria</taxon>
        <taxon>Pseudomonadati</taxon>
        <taxon>Pseudomonadota</taxon>
        <taxon>Alphaproteobacteria</taxon>
        <taxon>Rhodobacterales</taxon>
        <taxon>Paracoccaceae</taxon>
        <taxon>Sedimentitalea</taxon>
    </lineage>
</organism>
<dbReference type="SMART" id="SM00347">
    <property type="entry name" value="HTH_MARR"/>
    <property type="match status" value="1"/>
</dbReference>
<evidence type="ECO:0000256" key="1">
    <source>
        <dbReference type="ARBA" id="ARBA00023015"/>
    </source>
</evidence>
<dbReference type="PROSITE" id="PS01117">
    <property type="entry name" value="HTH_MARR_1"/>
    <property type="match status" value="1"/>
</dbReference>
<dbReference type="EMBL" id="JASMWN010000006">
    <property type="protein sequence ID" value="MDU9004289.1"/>
    <property type="molecule type" value="Genomic_DNA"/>
</dbReference>
<dbReference type="PANTHER" id="PTHR33164:SF95">
    <property type="entry name" value="TRANSCRIPTIONAL REGULATOR"/>
    <property type="match status" value="1"/>
</dbReference>